<evidence type="ECO:0000256" key="7">
    <source>
        <dbReference type="ARBA" id="ARBA00048045"/>
    </source>
</evidence>
<evidence type="ECO:0000256" key="2">
    <source>
        <dbReference type="ARBA" id="ARBA00011738"/>
    </source>
</evidence>
<dbReference type="GO" id="GO:0002100">
    <property type="term" value="P:tRNA wobble adenosine to inosine editing"/>
    <property type="evidence" value="ECO:0007669"/>
    <property type="project" value="UniProtKB-UniRule"/>
</dbReference>
<evidence type="ECO:0000259" key="10">
    <source>
        <dbReference type="PROSITE" id="PS51747"/>
    </source>
</evidence>
<evidence type="ECO:0000256" key="9">
    <source>
        <dbReference type="SAM" id="MobiDB-lite"/>
    </source>
</evidence>
<comment type="cofactor">
    <cofactor evidence="8">
        <name>Zn(2+)</name>
        <dbReference type="ChEBI" id="CHEBI:29105"/>
    </cofactor>
    <text evidence="8">Binds 1 zinc ion per subunit.</text>
</comment>
<dbReference type="AlphaFoldDB" id="A0A2S5T6J2"/>
<dbReference type="GO" id="GO:0052717">
    <property type="term" value="F:tRNA-specific adenosine-34 deaminase activity"/>
    <property type="evidence" value="ECO:0007669"/>
    <property type="project" value="UniProtKB-UniRule"/>
</dbReference>
<evidence type="ECO:0000313" key="12">
    <source>
        <dbReference type="EMBL" id="TCP10078.1"/>
    </source>
</evidence>
<reference evidence="12 14" key="2">
    <citation type="submission" date="2019-03" db="EMBL/GenBank/DDBJ databases">
        <title>Genomic Encyclopedia of Type Strains, Phase IV (KMG-IV): sequencing the most valuable type-strain genomes for metagenomic binning, comparative biology and taxonomic classification.</title>
        <authorList>
            <person name="Goeker M."/>
        </authorList>
    </citation>
    <scope>NUCLEOTIDE SEQUENCE [LARGE SCALE GENOMIC DNA]</scope>
    <source>
        <strain evidence="12 14">DSM 15264</strain>
    </source>
</reference>
<evidence type="ECO:0000313" key="13">
    <source>
        <dbReference type="Proteomes" id="UP000239406"/>
    </source>
</evidence>
<sequence length="193" mass="21194">MSEILPSDEYAMRIALDQAHNAWLVGEVPVGAVIMRDGKVIATGYNRPITEHDPTAHAEIVALRHAAQLLGNYRLPECELYVTLEPCAMCAMALMHARFKRVVFGAFDPKTGAAGSVVDLFAERRLNHHTQITGGVLGDACGALLREFFVERRAMHRNRRLGPQAPLLDLGVAPDEPIPTGETLELYDPENDA</sequence>
<evidence type="ECO:0000256" key="4">
    <source>
        <dbReference type="ARBA" id="ARBA00022723"/>
    </source>
</evidence>
<feature type="binding site" evidence="8">
    <location>
        <position position="87"/>
    </location>
    <ligand>
        <name>Zn(2+)</name>
        <dbReference type="ChEBI" id="CHEBI:29105"/>
        <note>catalytic</note>
    </ligand>
</feature>
<dbReference type="Pfam" id="PF00383">
    <property type="entry name" value="dCMP_cyt_deam_1"/>
    <property type="match status" value="1"/>
</dbReference>
<dbReference type="PANTHER" id="PTHR11079">
    <property type="entry name" value="CYTOSINE DEAMINASE FAMILY MEMBER"/>
    <property type="match status" value="1"/>
</dbReference>
<comment type="similarity">
    <text evidence="1">Belongs to the cytidine and deoxycytidylate deaminase family. ADAT2 subfamily.</text>
</comment>
<dbReference type="GO" id="GO:0008270">
    <property type="term" value="F:zinc ion binding"/>
    <property type="evidence" value="ECO:0007669"/>
    <property type="project" value="UniProtKB-UniRule"/>
</dbReference>
<comment type="function">
    <text evidence="8">Catalyzes the deamination of adenosine to inosine at the wobble position 34 of tRNA(Arg2).</text>
</comment>
<dbReference type="PROSITE" id="PS00903">
    <property type="entry name" value="CYT_DCMP_DEAMINASES_1"/>
    <property type="match status" value="1"/>
</dbReference>
<evidence type="ECO:0000313" key="11">
    <source>
        <dbReference type="EMBL" id="PPE70576.1"/>
    </source>
</evidence>
<organism evidence="11 13">
    <name type="scientific">Caldimonas thermodepolymerans</name>
    <dbReference type="NCBI Taxonomy" id="215580"/>
    <lineage>
        <taxon>Bacteria</taxon>
        <taxon>Pseudomonadati</taxon>
        <taxon>Pseudomonadota</taxon>
        <taxon>Betaproteobacteria</taxon>
        <taxon>Burkholderiales</taxon>
        <taxon>Sphaerotilaceae</taxon>
        <taxon>Caldimonas</taxon>
    </lineage>
</organism>
<dbReference type="PANTHER" id="PTHR11079:SF202">
    <property type="entry name" value="TRNA-SPECIFIC ADENOSINE DEAMINASE"/>
    <property type="match status" value="1"/>
</dbReference>
<reference evidence="11 13" key="1">
    <citation type="submission" date="2018-02" db="EMBL/GenBank/DDBJ databases">
        <title>Reclassifiation of [Polyangium] brachysporum DSM 7029 as Guopingzhaonella breviflexa gen. nov., sp. nov., a member of the family Comamonadaceae.</title>
        <authorList>
            <person name="Tang B."/>
        </authorList>
    </citation>
    <scope>NUCLEOTIDE SEQUENCE [LARGE SCALE GENOMIC DNA]</scope>
    <source>
        <strain evidence="11 13">DSM 15344</strain>
    </source>
</reference>
<evidence type="ECO:0000256" key="6">
    <source>
        <dbReference type="ARBA" id="ARBA00022833"/>
    </source>
</evidence>
<keyword evidence="3 8" id="KW-0819">tRNA processing</keyword>
<evidence type="ECO:0000256" key="3">
    <source>
        <dbReference type="ARBA" id="ARBA00022694"/>
    </source>
</evidence>
<dbReference type="PROSITE" id="PS51747">
    <property type="entry name" value="CYT_DCMP_DEAMINASES_2"/>
    <property type="match status" value="1"/>
</dbReference>
<dbReference type="InterPro" id="IPR028883">
    <property type="entry name" value="tRNA_aden_deaminase"/>
</dbReference>
<feature type="binding site" evidence="8">
    <location>
        <position position="57"/>
    </location>
    <ligand>
        <name>Zn(2+)</name>
        <dbReference type="ChEBI" id="CHEBI:29105"/>
        <note>catalytic</note>
    </ligand>
</feature>
<dbReference type="InterPro" id="IPR016193">
    <property type="entry name" value="Cytidine_deaminase-like"/>
</dbReference>
<dbReference type="SUPFAM" id="SSF53927">
    <property type="entry name" value="Cytidine deaminase-like"/>
    <property type="match status" value="1"/>
</dbReference>
<keyword evidence="6 8" id="KW-0862">Zinc</keyword>
<dbReference type="OrthoDB" id="9802676at2"/>
<feature type="active site" description="Proton donor" evidence="8">
    <location>
        <position position="59"/>
    </location>
</feature>
<evidence type="ECO:0000313" key="14">
    <source>
        <dbReference type="Proteomes" id="UP000294772"/>
    </source>
</evidence>
<dbReference type="Proteomes" id="UP000239406">
    <property type="component" value="Unassembled WGS sequence"/>
</dbReference>
<name>A0A2S5T6J2_9BURK</name>
<dbReference type="InterPro" id="IPR016192">
    <property type="entry name" value="APOBEC/CMP_deaminase_Zn-bd"/>
</dbReference>
<keyword evidence="5 8" id="KW-0378">Hydrolase</keyword>
<dbReference type="EMBL" id="PSNY01000005">
    <property type="protein sequence ID" value="PPE70576.1"/>
    <property type="molecule type" value="Genomic_DNA"/>
</dbReference>
<dbReference type="CDD" id="cd01285">
    <property type="entry name" value="nucleoside_deaminase"/>
    <property type="match status" value="1"/>
</dbReference>
<proteinExistence type="inferred from homology"/>
<dbReference type="InterPro" id="IPR002125">
    <property type="entry name" value="CMP_dCMP_dom"/>
</dbReference>
<protein>
    <recommendedName>
        <fullName evidence="8">tRNA-specific adenosine deaminase</fullName>
        <ecNumber evidence="8">3.5.4.33</ecNumber>
    </recommendedName>
</protein>
<evidence type="ECO:0000256" key="8">
    <source>
        <dbReference type="HAMAP-Rule" id="MF_00972"/>
    </source>
</evidence>
<comment type="subunit">
    <text evidence="2 8">Homodimer.</text>
</comment>
<keyword evidence="13" id="KW-1185">Reference proteome</keyword>
<feature type="region of interest" description="Disordered" evidence="9">
    <location>
        <begin position="166"/>
        <end position="193"/>
    </location>
</feature>
<gene>
    <name evidence="8" type="primary">tadA</name>
    <name evidence="11" type="ORF">C1702_05375</name>
    <name evidence="12" type="ORF">EV676_101662</name>
</gene>
<dbReference type="FunFam" id="3.40.140.10:FF:000005">
    <property type="entry name" value="tRNA-specific adenosine deaminase"/>
    <property type="match status" value="1"/>
</dbReference>
<comment type="catalytic activity">
    <reaction evidence="7 8">
        <text>adenosine(34) in tRNA + H2O + H(+) = inosine(34) in tRNA + NH4(+)</text>
        <dbReference type="Rhea" id="RHEA:43168"/>
        <dbReference type="Rhea" id="RHEA-COMP:10373"/>
        <dbReference type="Rhea" id="RHEA-COMP:10374"/>
        <dbReference type="ChEBI" id="CHEBI:15377"/>
        <dbReference type="ChEBI" id="CHEBI:15378"/>
        <dbReference type="ChEBI" id="CHEBI:28938"/>
        <dbReference type="ChEBI" id="CHEBI:74411"/>
        <dbReference type="ChEBI" id="CHEBI:82852"/>
        <dbReference type="EC" id="3.5.4.33"/>
    </reaction>
</comment>
<accession>A0A2S5T6J2</accession>
<dbReference type="EMBL" id="SLXF01000001">
    <property type="protein sequence ID" value="TCP10078.1"/>
    <property type="molecule type" value="Genomic_DNA"/>
</dbReference>
<dbReference type="HAMAP" id="MF_00972">
    <property type="entry name" value="tRNA_aden_deaminase"/>
    <property type="match status" value="1"/>
</dbReference>
<keyword evidence="4 8" id="KW-0479">Metal-binding</keyword>
<dbReference type="Proteomes" id="UP000294772">
    <property type="component" value="Unassembled WGS sequence"/>
</dbReference>
<feature type="domain" description="CMP/dCMP-type deaminase" evidence="10">
    <location>
        <begin position="6"/>
        <end position="133"/>
    </location>
</feature>
<dbReference type="EC" id="3.5.4.33" evidence="8"/>
<comment type="caution">
    <text evidence="11">The sequence shown here is derived from an EMBL/GenBank/DDBJ whole genome shotgun (WGS) entry which is preliminary data.</text>
</comment>
<feature type="binding site" evidence="8">
    <location>
        <position position="90"/>
    </location>
    <ligand>
        <name>Zn(2+)</name>
        <dbReference type="ChEBI" id="CHEBI:29105"/>
        <note>catalytic</note>
    </ligand>
</feature>
<evidence type="ECO:0000256" key="1">
    <source>
        <dbReference type="ARBA" id="ARBA00010669"/>
    </source>
</evidence>
<dbReference type="Gene3D" id="3.40.140.10">
    <property type="entry name" value="Cytidine Deaminase, domain 2"/>
    <property type="match status" value="1"/>
</dbReference>
<dbReference type="NCBIfam" id="NF008113">
    <property type="entry name" value="PRK10860.1"/>
    <property type="match status" value="1"/>
</dbReference>
<evidence type="ECO:0000256" key="5">
    <source>
        <dbReference type="ARBA" id="ARBA00022801"/>
    </source>
</evidence>